<organism evidence="1 2">
    <name type="scientific">Phyllostomus discolor</name>
    <name type="common">pale spear-nosed bat</name>
    <dbReference type="NCBI Taxonomy" id="89673"/>
    <lineage>
        <taxon>Eukaryota</taxon>
        <taxon>Metazoa</taxon>
        <taxon>Chordata</taxon>
        <taxon>Craniata</taxon>
        <taxon>Vertebrata</taxon>
        <taxon>Euteleostomi</taxon>
        <taxon>Mammalia</taxon>
        <taxon>Eutheria</taxon>
        <taxon>Laurasiatheria</taxon>
        <taxon>Chiroptera</taxon>
        <taxon>Yangochiroptera</taxon>
        <taxon>Phyllostomidae</taxon>
        <taxon>Phyllostominae</taxon>
        <taxon>Phyllostomus</taxon>
    </lineage>
</organism>
<dbReference type="Proteomes" id="UP000664940">
    <property type="component" value="Unassembled WGS sequence"/>
</dbReference>
<name>A0A833YXA8_9CHIR</name>
<dbReference type="EMBL" id="JABVXQ010000013">
    <property type="protein sequence ID" value="KAF6083364.1"/>
    <property type="molecule type" value="Genomic_DNA"/>
</dbReference>
<reference evidence="1 2" key="1">
    <citation type="journal article" date="2020" name="Nature">
        <title>Six reference-quality genomes reveal evolution of bat adaptations.</title>
        <authorList>
            <person name="Jebb D."/>
            <person name="Huang Z."/>
            <person name="Pippel M."/>
            <person name="Hughes G.M."/>
            <person name="Lavrichenko K."/>
            <person name="Devanna P."/>
            <person name="Winkler S."/>
            <person name="Jermiin L.S."/>
            <person name="Skirmuntt E.C."/>
            <person name="Katzourakis A."/>
            <person name="Burkitt-Gray L."/>
            <person name="Ray D.A."/>
            <person name="Sullivan K.A.M."/>
            <person name="Roscito J.G."/>
            <person name="Kirilenko B.M."/>
            <person name="Davalos L.M."/>
            <person name="Corthals A.P."/>
            <person name="Power M.L."/>
            <person name="Jones G."/>
            <person name="Ransome R.D."/>
            <person name="Dechmann D.K.N."/>
            <person name="Locatelli A.G."/>
            <person name="Puechmaille S.J."/>
            <person name="Fedrigo O."/>
            <person name="Jarvis E.D."/>
            <person name="Hiller M."/>
            <person name="Vernes S.C."/>
            <person name="Myers E.W."/>
            <person name="Teeling E.C."/>
        </authorList>
    </citation>
    <scope>NUCLEOTIDE SEQUENCE [LARGE SCALE GENOMIC DNA]</scope>
    <source>
        <strain evidence="1">Bat1K_MPI-CBG_1</strain>
    </source>
</reference>
<comment type="caution">
    <text evidence="1">The sequence shown here is derived from an EMBL/GenBank/DDBJ whole genome shotgun (WGS) entry which is preliminary data.</text>
</comment>
<sequence>MAMNLDDDVPLILTLDEGGSGPLAPSNGLGEEELPSRNLRTWCVHHPHQVNRKLRL</sequence>
<accession>A0A833YXA8</accession>
<evidence type="ECO:0000313" key="2">
    <source>
        <dbReference type="Proteomes" id="UP000664940"/>
    </source>
</evidence>
<dbReference type="AlphaFoldDB" id="A0A833YXA8"/>
<protein>
    <submittedName>
        <fullName evidence="1">Two pore segment channel 1</fullName>
    </submittedName>
</protein>
<gene>
    <name evidence="1" type="ORF">HJG60_019396</name>
</gene>
<evidence type="ECO:0000313" key="1">
    <source>
        <dbReference type="EMBL" id="KAF6083364.1"/>
    </source>
</evidence>
<proteinExistence type="predicted"/>